<sequence>MTDKAGDISMLIRKHLLGELTGEERSIMNSWISESDENRKVFNELTNEEGLQRALQDLYQFQQTHNINQPASVVDLYHAKTKWLKYIAVVASAIAVVCMVWLLVINNRRDKRPAVTETATKKTNQDIAPGGNKAVLTLADGSNIVLDNIANGTISKQGSTNVVKQADGELAYNTSQSTSPSSHSPLATSYNTVTTPRGGQYQLTLPDGSKVWLNAASSLKFPVSFSGKERVVQLTGEAYFEVAHVTMPGSAERMPFEVEVNNGMKVEVLGTHFNVMAYEDEKESKTTLLQGKVKVIVKTPASVLLKPGQQALLTKANEKVRVDKDANVEEAVAWKNGKFKFVRTDLKTVMRQLARWYDVQVEYDKNLPEKFFTGEIPRRLNASEVLSVIEFAGVHCRIEGKKIIVIP</sequence>
<dbReference type="RefSeq" id="WP_136577633.1">
    <property type="nucleotide sequence ID" value="NZ_STFF01000003.1"/>
</dbReference>
<dbReference type="Pfam" id="PF16344">
    <property type="entry name" value="FecR_C"/>
    <property type="match status" value="1"/>
</dbReference>
<accession>A0A4S8HWB4</accession>
<gene>
    <name evidence="5" type="ORF">FAM09_13435</name>
</gene>
<dbReference type="OrthoDB" id="1452822at2"/>
<dbReference type="PANTHER" id="PTHR30273">
    <property type="entry name" value="PERIPLASMIC SIGNAL SENSOR AND SIGMA FACTOR ACTIVATOR FECR-RELATED"/>
    <property type="match status" value="1"/>
</dbReference>
<dbReference type="Gene3D" id="3.55.50.30">
    <property type="match status" value="1"/>
</dbReference>
<proteinExistence type="predicted"/>
<dbReference type="InterPro" id="IPR032508">
    <property type="entry name" value="FecR_C"/>
</dbReference>
<feature type="region of interest" description="Disordered" evidence="1">
    <location>
        <begin position="173"/>
        <end position="193"/>
    </location>
</feature>
<dbReference type="AlphaFoldDB" id="A0A4S8HWB4"/>
<dbReference type="PANTHER" id="PTHR30273:SF2">
    <property type="entry name" value="PROTEIN FECR"/>
    <property type="match status" value="1"/>
</dbReference>
<protein>
    <submittedName>
        <fullName evidence="5">DUF4974 domain-containing protein</fullName>
    </submittedName>
</protein>
<evidence type="ECO:0000313" key="5">
    <source>
        <dbReference type="EMBL" id="THU39501.1"/>
    </source>
</evidence>
<evidence type="ECO:0000256" key="1">
    <source>
        <dbReference type="SAM" id="MobiDB-lite"/>
    </source>
</evidence>
<comment type="caution">
    <text evidence="5">The sequence shown here is derived from an EMBL/GenBank/DDBJ whole genome shotgun (WGS) entry which is preliminary data.</text>
</comment>
<feature type="domain" description="Protein FecR C-terminal" evidence="4">
    <location>
        <begin position="338"/>
        <end position="405"/>
    </location>
</feature>
<keyword evidence="2" id="KW-0812">Transmembrane</keyword>
<feature type="transmembrane region" description="Helical" evidence="2">
    <location>
        <begin position="83"/>
        <end position="104"/>
    </location>
</feature>
<evidence type="ECO:0000256" key="2">
    <source>
        <dbReference type="SAM" id="Phobius"/>
    </source>
</evidence>
<dbReference type="Pfam" id="PF04773">
    <property type="entry name" value="FecR"/>
    <property type="match status" value="1"/>
</dbReference>
<keyword evidence="2" id="KW-1133">Transmembrane helix</keyword>
<organism evidence="5 6">
    <name type="scientific">Niastella caeni</name>
    <dbReference type="NCBI Taxonomy" id="2569763"/>
    <lineage>
        <taxon>Bacteria</taxon>
        <taxon>Pseudomonadati</taxon>
        <taxon>Bacteroidota</taxon>
        <taxon>Chitinophagia</taxon>
        <taxon>Chitinophagales</taxon>
        <taxon>Chitinophagaceae</taxon>
        <taxon>Niastella</taxon>
    </lineage>
</organism>
<dbReference type="InterPro" id="IPR012373">
    <property type="entry name" value="Ferrdict_sens_TM"/>
</dbReference>
<feature type="domain" description="FecR protein" evidence="3">
    <location>
        <begin position="192"/>
        <end position="294"/>
    </location>
</feature>
<feature type="compositionally biased region" description="Low complexity" evidence="1">
    <location>
        <begin position="174"/>
        <end position="189"/>
    </location>
</feature>
<dbReference type="EMBL" id="STFF01000003">
    <property type="protein sequence ID" value="THU39501.1"/>
    <property type="molecule type" value="Genomic_DNA"/>
</dbReference>
<evidence type="ECO:0000259" key="3">
    <source>
        <dbReference type="Pfam" id="PF04773"/>
    </source>
</evidence>
<evidence type="ECO:0000313" key="6">
    <source>
        <dbReference type="Proteomes" id="UP000306918"/>
    </source>
</evidence>
<keyword evidence="6" id="KW-1185">Reference proteome</keyword>
<dbReference type="Gene3D" id="2.60.120.1440">
    <property type="match status" value="1"/>
</dbReference>
<reference evidence="5 6" key="1">
    <citation type="submission" date="2019-04" db="EMBL/GenBank/DDBJ databases">
        <title>Niastella caeni sp. nov., isolated from activated sludge.</title>
        <authorList>
            <person name="Sheng M."/>
        </authorList>
    </citation>
    <scope>NUCLEOTIDE SEQUENCE [LARGE SCALE GENOMIC DNA]</scope>
    <source>
        <strain evidence="5 6">HX-2-15</strain>
    </source>
</reference>
<dbReference type="GO" id="GO:0016989">
    <property type="term" value="F:sigma factor antagonist activity"/>
    <property type="evidence" value="ECO:0007669"/>
    <property type="project" value="TreeGrafter"/>
</dbReference>
<dbReference type="Proteomes" id="UP000306918">
    <property type="component" value="Unassembled WGS sequence"/>
</dbReference>
<name>A0A4S8HWB4_9BACT</name>
<evidence type="ECO:0000259" key="4">
    <source>
        <dbReference type="Pfam" id="PF16344"/>
    </source>
</evidence>
<dbReference type="InterPro" id="IPR006860">
    <property type="entry name" value="FecR"/>
</dbReference>
<keyword evidence="2" id="KW-0472">Membrane</keyword>